<gene>
    <name evidence="1" type="ORF">D5F01_LYC24016</name>
</gene>
<keyword evidence="2" id="KW-1185">Reference proteome</keyword>
<dbReference type="Proteomes" id="UP000424527">
    <property type="component" value="Unassembled WGS sequence"/>
</dbReference>
<reference evidence="1 2" key="1">
    <citation type="submission" date="2019-07" db="EMBL/GenBank/DDBJ databases">
        <title>Chromosome genome assembly for large yellow croaker.</title>
        <authorList>
            <person name="Xiao S."/>
        </authorList>
    </citation>
    <scope>NUCLEOTIDE SEQUENCE [LARGE SCALE GENOMIC DNA]</scope>
    <source>
        <strain evidence="1">JMULYC20181020</strain>
        <tissue evidence="1">Muscle</tissue>
    </source>
</reference>
<dbReference type="EMBL" id="REGW02000083">
    <property type="protein sequence ID" value="KAE8277944.1"/>
    <property type="molecule type" value="Genomic_DNA"/>
</dbReference>
<name>A0A6G0HFF9_LARCR</name>
<protein>
    <submittedName>
        <fullName evidence="1">Uncharacterized protein</fullName>
    </submittedName>
</protein>
<accession>A0A6G0HFF9</accession>
<proteinExistence type="predicted"/>
<sequence length="154" mass="17824">MVSIQPKRELLSLLLKELNKRPIFDGPVESRYLVYNSTDSECTIIGEPSGLDGTEQCHVADCWVLQACQVMRRKKKIVEEYLKWYIIHRNNTAIERFKAGLERLQFLTALQQHPTVLTPVLCHCDVKLSAAEMENLFQPELSQKATRGLRKRRL</sequence>
<dbReference type="AlphaFoldDB" id="A0A6G0HFF9"/>
<evidence type="ECO:0000313" key="1">
    <source>
        <dbReference type="EMBL" id="KAE8277944.1"/>
    </source>
</evidence>
<comment type="caution">
    <text evidence="1">The sequence shown here is derived from an EMBL/GenBank/DDBJ whole genome shotgun (WGS) entry which is preliminary data.</text>
</comment>
<organism evidence="1 2">
    <name type="scientific">Larimichthys crocea</name>
    <name type="common">Large yellow croaker</name>
    <name type="synonym">Pseudosciaena crocea</name>
    <dbReference type="NCBI Taxonomy" id="215358"/>
    <lineage>
        <taxon>Eukaryota</taxon>
        <taxon>Metazoa</taxon>
        <taxon>Chordata</taxon>
        <taxon>Craniata</taxon>
        <taxon>Vertebrata</taxon>
        <taxon>Euteleostomi</taxon>
        <taxon>Actinopterygii</taxon>
        <taxon>Neopterygii</taxon>
        <taxon>Teleostei</taxon>
        <taxon>Neoteleostei</taxon>
        <taxon>Acanthomorphata</taxon>
        <taxon>Eupercaria</taxon>
        <taxon>Sciaenidae</taxon>
        <taxon>Larimichthys</taxon>
    </lineage>
</organism>
<evidence type="ECO:0000313" key="2">
    <source>
        <dbReference type="Proteomes" id="UP000424527"/>
    </source>
</evidence>